<keyword evidence="4" id="KW-1015">Disulfide bond</keyword>
<feature type="domain" description="Knottins-like" evidence="6">
    <location>
        <begin position="35"/>
        <end position="80"/>
    </location>
</feature>
<keyword evidence="2" id="KW-0964">Secreted</keyword>
<dbReference type="PRINTS" id="PR00288">
    <property type="entry name" value="PUROTHIONIN"/>
</dbReference>
<evidence type="ECO:0000313" key="8">
    <source>
        <dbReference type="Proteomes" id="UP000030748"/>
    </source>
</evidence>
<dbReference type="CDD" id="cd00107">
    <property type="entry name" value="Knot1"/>
    <property type="match status" value="1"/>
</dbReference>
<dbReference type="Gene3D" id="3.30.30.10">
    <property type="entry name" value="Knottin, scorpion toxin-like"/>
    <property type="match status" value="1"/>
</dbReference>
<dbReference type="eggNOG" id="ENOG502SW5R">
    <property type="taxonomic scope" value="Eukaryota"/>
</dbReference>
<dbReference type="Pfam" id="PF00304">
    <property type="entry name" value="Gamma-thionin"/>
    <property type="match status" value="1"/>
</dbReference>
<dbReference type="EMBL" id="KI630378">
    <property type="protein sequence ID" value="EYU40734.1"/>
    <property type="molecule type" value="Genomic_DNA"/>
</dbReference>
<gene>
    <name evidence="7" type="ORF">MIMGU_mgv11b023365mg</name>
</gene>
<evidence type="ECO:0000256" key="3">
    <source>
        <dbReference type="ARBA" id="ARBA00022729"/>
    </source>
</evidence>
<proteinExistence type="predicted"/>
<accession>A0A022RL49</accession>
<dbReference type="PANTHER" id="PTHR33147">
    <property type="entry name" value="DEFENSIN-LIKE PROTEIN 1"/>
    <property type="match status" value="1"/>
</dbReference>
<dbReference type="GO" id="GO:0005576">
    <property type="term" value="C:extracellular region"/>
    <property type="evidence" value="ECO:0007669"/>
    <property type="project" value="UniProtKB-SubCell"/>
</dbReference>
<evidence type="ECO:0000256" key="2">
    <source>
        <dbReference type="ARBA" id="ARBA00022525"/>
    </source>
</evidence>
<feature type="signal peptide" evidence="5">
    <location>
        <begin position="1"/>
        <end position="16"/>
    </location>
</feature>
<evidence type="ECO:0000256" key="4">
    <source>
        <dbReference type="ARBA" id="ARBA00023157"/>
    </source>
</evidence>
<dbReference type="Proteomes" id="UP000030748">
    <property type="component" value="Unassembled WGS sequence"/>
</dbReference>
<feature type="chain" id="PRO_5001505197" description="Knottins-like domain-containing protein" evidence="5">
    <location>
        <begin position="17"/>
        <end position="80"/>
    </location>
</feature>
<evidence type="ECO:0000256" key="5">
    <source>
        <dbReference type="SAM" id="SignalP"/>
    </source>
</evidence>
<keyword evidence="8" id="KW-1185">Reference proteome</keyword>
<dbReference type="PANTHER" id="PTHR33147:SF106">
    <property type="entry name" value="DEFENSIN-LIKE PROTEIN 11"/>
    <property type="match status" value="1"/>
</dbReference>
<keyword evidence="3 5" id="KW-0732">Signal</keyword>
<evidence type="ECO:0000313" key="7">
    <source>
        <dbReference type="EMBL" id="EYU40734.1"/>
    </source>
</evidence>
<sequence>MTAVFMLMLLLINVSAQSNVDGEIADYLKIEEKKRCNYESKKFWGICLSDSKCGEVCTKEGFEGGDCKGLRRRCYCFNNC</sequence>
<protein>
    <recommendedName>
        <fullName evidence="6">Knottins-like domain-containing protein</fullName>
    </recommendedName>
</protein>
<dbReference type="AlphaFoldDB" id="A0A022RL49"/>
<evidence type="ECO:0000259" key="6">
    <source>
        <dbReference type="SMART" id="SM00505"/>
    </source>
</evidence>
<dbReference type="SUPFAM" id="SSF57095">
    <property type="entry name" value="Scorpion toxin-like"/>
    <property type="match status" value="1"/>
</dbReference>
<dbReference type="InterPro" id="IPR003614">
    <property type="entry name" value="Knottins"/>
</dbReference>
<reference evidence="7 8" key="1">
    <citation type="journal article" date="2013" name="Proc. Natl. Acad. Sci. U.S.A.">
        <title>Fine-scale variation in meiotic recombination in Mimulus inferred from population shotgun sequencing.</title>
        <authorList>
            <person name="Hellsten U."/>
            <person name="Wright K.M."/>
            <person name="Jenkins J."/>
            <person name="Shu S."/>
            <person name="Yuan Y."/>
            <person name="Wessler S.R."/>
            <person name="Schmutz J."/>
            <person name="Willis J.H."/>
            <person name="Rokhsar D.S."/>
        </authorList>
    </citation>
    <scope>NUCLEOTIDE SEQUENCE [LARGE SCALE GENOMIC DNA]</scope>
    <source>
        <strain evidence="8">cv. DUN x IM62</strain>
    </source>
</reference>
<dbReference type="GO" id="GO:0006952">
    <property type="term" value="P:defense response"/>
    <property type="evidence" value="ECO:0000318"/>
    <property type="project" value="GO_Central"/>
</dbReference>
<dbReference type="STRING" id="4155.A0A022RL49"/>
<dbReference type="InterPro" id="IPR008176">
    <property type="entry name" value="Defensin_plant"/>
</dbReference>
<organism evidence="7 8">
    <name type="scientific">Erythranthe guttata</name>
    <name type="common">Yellow monkey flower</name>
    <name type="synonym">Mimulus guttatus</name>
    <dbReference type="NCBI Taxonomy" id="4155"/>
    <lineage>
        <taxon>Eukaryota</taxon>
        <taxon>Viridiplantae</taxon>
        <taxon>Streptophyta</taxon>
        <taxon>Embryophyta</taxon>
        <taxon>Tracheophyta</taxon>
        <taxon>Spermatophyta</taxon>
        <taxon>Magnoliopsida</taxon>
        <taxon>eudicotyledons</taxon>
        <taxon>Gunneridae</taxon>
        <taxon>Pentapetalae</taxon>
        <taxon>asterids</taxon>
        <taxon>lamiids</taxon>
        <taxon>Lamiales</taxon>
        <taxon>Phrymaceae</taxon>
        <taxon>Erythranthe</taxon>
    </lineage>
</organism>
<dbReference type="PROSITE" id="PS00940">
    <property type="entry name" value="GAMMA_THIONIN"/>
    <property type="match status" value="1"/>
</dbReference>
<dbReference type="SMART" id="SM00505">
    <property type="entry name" value="Knot1"/>
    <property type="match status" value="1"/>
</dbReference>
<comment type="subcellular location">
    <subcellularLocation>
        <location evidence="1">Secreted</location>
    </subcellularLocation>
</comment>
<evidence type="ECO:0000256" key="1">
    <source>
        <dbReference type="ARBA" id="ARBA00004613"/>
    </source>
</evidence>
<name>A0A022RL49_ERYGU</name>
<dbReference type="InterPro" id="IPR036574">
    <property type="entry name" value="Scorpion_toxin-like_sf"/>
</dbReference>